<reference evidence="1 2" key="1">
    <citation type="submission" date="2014-11" db="EMBL/GenBank/DDBJ databases">
        <title>Complete Genome Sequence of Pseudoalteromonas sp. Strain OCN003 Isolated from Kaneohe Bay, Oahu, Hawaii.</title>
        <authorList>
            <person name="Beurmann S."/>
            <person name="Videau P."/>
            <person name="Ushijima B."/>
            <person name="Smith A.M."/>
            <person name="Aeby G.S."/>
            <person name="Callahan S.M."/>
            <person name="Belcaid M."/>
        </authorList>
    </citation>
    <scope>NUCLEOTIDE SEQUENCE [LARGE SCALE GENOMIC DNA]</scope>
    <source>
        <strain evidence="1 2">OCN003</strain>
    </source>
</reference>
<name>A0A0A7EEZ6_9GAMM</name>
<dbReference type="HOGENOM" id="CLU_1018898_0_0_6"/>
<gene>
    <name evidence="1" type="ORF">OM33_05210</name>
</gene>
<evidence type="ECO:0000313" key="2">
    <source>
        <dbReference type="Proteomes" id="UP000030341"/>
    </source>
</evidence>
<protein>
    <submittedName>
        <fullName evidence="1">Uncharacterized protein</fullName>
    </submittedName>
</protein>
<dbReference type="KEGG" id="pseo:OM33_05210"/>
<dbReference type="OrthoDB" id="6397817at2"/>
<keyword evidence="2" id="KW-1185">Reference proteome</keyword>
<dbReference type="Gene3D" id="3.40.1000.10">
    <property type="entry name" value="Mog1/PsbP, alpha/beta/alpha sandwich"/>
    <property type="match status" value="1"/>
</dbReference>
<dbReference type="AlphaFoldDB" id="A0A0A7EEZ6"/>
<organism evidence="1 2">
    <name type="scientific">Pseudoalteromonas piratica</name>
    <dbReference type="NCBI Taxonomy" id="1348114"/>
    <lineage>
        <taxon>Bacteria</taxon>
        <taxon>Pseudomonadati</taxon>
        <taxon>Pseudomonadota</taxon>
        <taxon>Gammaproteobacteria</taxon>
        <taxon>Alteromonadales</taxon>
        <taxon>Pseudoalteromonadaceae</taxon>
        <taxon>Pseudoalteromonas</taxon>
    </lineage>
</organism>
<dbReference type="SUPFAM" id="SSF55724">
    <property type="entry name" value="Mog1p/PsbP-like"/>
    <property type="match status" value="1"/>
</dbReference>
<evidence type="ECO:0000313" key="1">
    <source>
        <dbReference type="EMBL" id="AIY64611.1"/>
    </source>
</evidence>
<sequence length="273" mass="30917">MEVRLEVPEGFKLTREHYGFVQPETFSRIKISEIEVPYNTYLMQLSSENLLKSQLQLLSTEQVVVNGANCTLLTLRQIIAGTYYEKLWLIAGDKLSSLRIEASYPESSRNVHKNAIKQSLFSTAVQTNDSARLYTGLPFLFTNTDNFKLVQRSLNSVVLRSENFPDANVVVSHGKLAKEVDSVETLSTHFIENSKSLNDVEIIKSSPVKIDGIPAFSTEAYTNNNEQAAWVYQVTSTQKGKFLLIQALSKKGDRHAFEKDLELLINNFKFRVK</sequence>
<dbReference type="EMBL" id="CP009888">
    <property type="protein sequence ID" value="AIY64611.1"/>
    <property type="molecule type" value="Genomic_DNA"/>
</dbReference>
<proteinExistence type="predicted"/>
<dbReference type="InterPro" id="IPR016123">
    <property type="entry name" value="Mog1/PsbP_a/b/a-sand"/>
</dbReference>
<dbReference type="Proteomes" id="UP000030341">
    <property type="component" value="Chromosome 1"/>
</dbReference>
<accession>A0A0A7EEZ6</accession>